<comment type="subcellular location">
    <subcellularLocation>
        <location evidence="6">Cytoplasm</location>
    </subcellularLocation>
</comment>
<evidence type="ECO:0000256" key="2">
    <source>
        <dbReference type="ARBA" id="ARBA00007805"/>
    </source>
</evidence>
<organism evidence="10 11">
    <name type="scientific">Extibacter muris</name>
    <dbReference type="NCBI Taxonomy" id="1796622"/>
    <lineage>
        <taxon>Bacteria</taxon>
        <taxon>Bacillati</taxon>
        <taxon>Bacillota</taxon>
        <taxon>Clostridia</taxon>
        <taxon>Lachnospirales</taxon>
        <taxon>Lachnospiraceae</taxon>
        <taxon>Extibacter</taxon>
    </lineage>
</organism>
<evidence type="ECO:0000313" key="10">
    <source>
        <dbReference type="EMBL" id="TDA21274.1"/>
    </source>
</evidence>
<feature type="binding site" evidence="6">
    <location>
        <position position="597"/>
    </location>
    <ligand>
        <name>L-ornithine</name>
        <dbReference type="ChEBI" id="CHEBI:46911"/>
    </ligand>
</feature>
<dbReference type="GO" id="GO:0004585">
    <property type="term" value="F:ornithine carbamoyltransferase activity"/>
    <property type="evidence" value="ECO:0007669"/>
    <property type="project" value="UniProtKB-UniRule"/>
</dbReference>
<dbReference type="Pfam" id="PF01734">
    <property type="entry name" value="Patatin"/>
    <property type="match status" value="1"/>
</dbReference>
<keyword evidence="8" id="KW-0378">Hydrolase</keyword>
<feature type="binding site" evidence="6">
    <location>
        <position position="451"/>
    </location>
    <ligand>
        <name>carbamoyl phosphate</name>
        <dbReference type="ChEBI" id="CHEBI:58228"/>
    </ligand>
</feature>
<keyword evidence="3 6" id="KW-0808">Transferase</keyword>
<gene>
    <name evidence="10" type="primary">argF</name>
    <name evidence="10" type="ORF">E1963_12475</name>
</gene>
<name>A0A4R4FCI3_9FIRM</name>
<accession>A0A4R4FCI3</accession>
<dbReference type="PANTHER" id="PTHR45753">
    <property type="entry name" value="ORNITHINE CARBAMOYLTRANSFERASE, MITOCHONDRIAL"/>
    <property type="match status" value="1"/>
</dbReference>
<evidence type="ECO:0000256" key="8">
    <source>
        <dbReference type="PROSITE-ProRule" id="PRU01161"/>
    </source>
</evidence>
<dbReference type="GO" id="GO:0005737">
    <property type="term" value="C:cytoplasm"/>
    <property type="evidence" value="ECO:0007669"/>
    <property type="project" value="UniProtKB-SubCell"/>
</dbReference>
<dbReference type="EC" id="2.1.3.3" evidence="6 7"/>
<dbReference type="PROSITE" id="PS51635">
    <property type="entry name" value="PNPLA"/>
    <property type="match status" value="1"/>
</dbReference>
<dbReference type="GO" id="GO:0042450">
    <property type="term" value="P:L-arginine biosynthetic process via ornithine"/>
    <property type="evidence" value="ECO:0007669"/>
    <property type="project" value="UniProtKB-UniRule"/>
</dbReference>
<dbReference type="PROSITE" id="PS00097">
    <property type="entry name" value="CARBAMOYLTRANSFERASE"/>
    <property type="match status" value="1"/>
</dbReference>
<dbReference type="SUPFAM" id="SSF53671">
    <property type="entry name" value="Aspartate/ornithine carbamoyltransferase"/>
    <property type="match status" value="1"/>
</dbReference>
<dbReference type="InterPro" id="IPR006132">
    <property type="entry name" value="Asp/Orn_carbamoyltranf_P-bd"/>
</dbReference>
<dbReference type="HAMAP" id="MF_01109">
    <property type="entry name" value="OTCase"/>
    <property type="match status" value="1"/>
</dbReference>
<dbReference type="InterPro" id="IPR002641">
    <property type="entry name" value="PNPLA_dom"/>
</dbReference>
<dbReference type="InterPro" id="IPR006130">
    <property type="entry name" value="Asp/Orn_carbamoylTrfase"/>
</dbReference>
<dbReference type="PRINTS" id="PR00100">
    <property type="entry name" value="AOTCASE"/>
</dbReference>
<proteinExistence type="inferred from homology"/>
<dbReference type="NCBIfam" id="TIGR00658">
    <property type="entry name" value="orni_carb_tr"/>
    <property type="match status" value="1"/>
</dbReference>
<dbReference type="GO" id="GO:0016042">
    <property type="term" value="P:lipid catabolic process"/>
    <property type="evidence" value="ECO:0007669"/>
    <property type="project" value="UniProtKB-UniRule"/>
</dbReference>
<dbReference type="InterPro" id="IPR024904">
    <property type="entry name" value="OTCase_ArgI"/>
</dbReference>
<comment type="similarity">
    <text evidence="2 6">Belongs to the aspartate/ornithine carbamoyltransferase superfamily. OTCase family.</text>
</comment>
<feature type="binding site" evidence="6">
    <location>
        <position position="475"/>
    </location>
    <ligand>
        <name>carbamoyl phosphate</name>
        <dbReference type="ChEBI" id="CHEBI:58228"/>
    </ligand>
</feature>
<dbReference type="Gene3D" id="3.40.50.1370">
    <property type="entry name" value="Aspartate/ornithine carbamoyltransferase"/>
    <property type="match status" value="2"/>
</dbReference>
<dbReference type="EMBL" id="SMMX01000010">
    <property type="protein sequence ID" value="TDA21274.1"/>
    <property type="molecule type" value="Genomic_DNA"/>
</dbReference>
<evidence type="ECO:0000256" key="6">
    <source>
        <dbReference type="HAMAP-Rule" id="MF_01109"/>
    </source>
</evidence>
<evidence type="ECO:0000256" key="1">
    <source>
        <dbReference type="ARBA" id="ARBA00003822"/>
    </source>
</evidence>
<feature type="short sequence motif" description="GXGXXG" evidence="8">
    <location>
        <begin position="19"/>
        <end position="24"/>
    </location>
</feature>
<feature type="binding site" evidence="6">
    <location>
        <begin position="502"/>
        <end position="505"/>
    </location>
    <ligand>
        <name>carbamoyl phosphate</name>
        <dbReference type="ChEBI" id="CHEBI:58228"/>
    </ligand>
</feature>
<dbReference type="NCBIfam" id="NF001986">
    <property type="entry name" value="PRK00779.1"/>
    <property type="match status" value="1"/>
</dbReference>
<feature type="active site" description="Proton acceptor" evidence="8">
    <location>
        <position position="186"/>
    </location>
</feature>
<feature type="binding site" evidence="6">
    <location>
        <begin position="424"/>
        <end position="427"/>
    </location>
    <ligand>
        <name>carbamoyl phosphate</name>
        <dbReference type="ChEBI" id="CHEBI:58228"/>
    </ligand>
</feature>
<feature type="binding site" evidence="6">
    <location>
        <begin position="601"/>
        <end position="602"/>
    </location>
    <ligand>
        <name>L-ornithine</name>
        <dbReference type="ChEBI" id="CHEBI:46911"/>
    </ligand>
</feature>
<evidence type="ECO:0000256" key="3">
    <source>
        <dbReference type="ARBA" id="ARBA00022679"/>
    </source>
</evidence>
<evidence type="ECO:0000313" key="11">
    <source>
        <dbReference type="Proteomes" id="UP000295710"/>
    </source>
</evidence>
<dbReference type="CDD" id="cd07209">
    <property type="entry name" value="Pat_hypo_Ecoli_Z1214_like"/>
    <property type="match status" value="1"/>
</dbReference>
<keyword evidence="6" id="KW-0963">Cytoplasm</keyword>
<dbReference type="Pfam" id="PF02729">
    <property type="entry name" value="OTCace_N"/>
    <property type="match status" value="1"/>
</dbReference>
<protein>
    <recommendedName>
        <fullName evidence="6 7">Ornithine carbamoyltransferase</fullName>
        <shortName evidence="6">OTCase</shortName>
        <ecNumber evidence="6 7">2.1.3.3</ecNumber>
    </recommendedName>
</protein>
<dbReference type="GO" id="GO:0016597">
    <property type="term" value="F:amino acid binding"/>
    <property type="evidence" value="ECO:0007669"/>
    <property type="project" value="InterPro"/>
</dbReference>
<evidence type="ECO:0000256" key="5">
    <source>
        <dbReference type="ARBA" id="ARBA00048772"/>
    </source>
</evidence>
<feature type="binding site" evidence="6">
    <location>
        <position position="666"/>
    </location>
    <ligand>
        <name>carbamoyl phosphate</name>
        <dbReference type="ChEBI" id="CHEBI:58228"/>
    </ligand>
</feature>
<dbReference type="GO" id="GO:0019240">
    <property type="term" value="P:citrulline biosynthetic process"/>
    <property type="evidence" value="ECO:0007669"/>
    <property type="project" value="TreeGrafter"/>
</dbReference>
<dbReference type="InterPro" id="IPR036901">
    <property type="entry name" value="Asp/Orn_carbamoylTrfase_sf"/>
</dbReference>
<dbReference type="InterPro" id="IPR002292">
    <property type="entry name" value="Orn/put_carbamltrans"/>
</dbReference>
<evidence type="ECO:0000256" key="7">
    <source>
        <dbReference type="NCBIfam" id="TIGR00658"/>
    </source>
</evidence>
<dbReference type="PANTHER" id="PTHR45753:SF2">
    <property type="entry name" value="ORNITHINE CARBAMOYLTRANSFERASE"/>
    <property type="match status" value="1"/>
</dbReference>
<dbReference type="InterPro" id="IPR016035">
    <property type="entry name" value="Acyl_Trfase/lysoPLipase"/>
</dbReference>
<dbReference type="Proteomes" id="UP000295710">
    <property type="component" value="Unassembled WGS sequence"/>
</dbReference>
<evidence type="ECO:0000259" key="9">
    <source>
        <dbReference type="PROSITE" id="PS51635"/>
    </source>
</evidence>
<dbReference type="PRINTS" id="PR00102">
    <property type="entry name" value="OTCASE"/>
</dbReference>
<dbReference type="Gene3D" id="3.40.1090.10">
    <property type="entry name" value="Cytosolic phospholipase A2 catalytic domain"/>
    <property type="match status" value="1"/>
</dbReference>
<dbReference type="AlphaFoldDB" id="A0A4R4FCI3"/>
<keyword evidence="4 8" id="KW-0443">Lipid metabolism</keyword>
<keyword evidence="8" id="KW-0442">Lipid degradation</keyword>
<keyword evidence="11" id="KW-1185">Reference proteome</keyword>
<dbReference type="FunFam" id="3.40.50.1370:FF:000008">
    <property type="entry name" value="Ornithine carbamoyltransferase"/>
    <property type="match status" value="1"/>
</dbReference>
<feature type="binding site" evidence="6">
    <location>
        <begin position="638"/>
        <end position="639"/>
    </location>
    <ligand>
        <name>carbamoyl phosphate</name>
        <dbReference type="ChEBI" id="CHEBI:58228"/>
    </ligand>
</feature>
<evidence type="ECO:0000256" key="4">
    <source>
        <dbReference type="ARBA" id="ARBA00023098"/>
    </source>
</evidence>
<comment type="catalytic activity">
    <reaction evidence="5 6">
        <text>carbamoyl phosphate + L-ornithine = L-citrulline + phosphate + H(+)</text>
        <dbReference type="Rhea" id="RHEA:19513"/>
        <dbReference type="ChEBI" id="CHEBI:15378"/>
        <dbReference type="ChEBI" id="CHEBI:43474"/>
        <dbReference type="ChEBI" id="CHEBI:46911"/>
        <dbReference type="ChEBI" id="CHEBI:57743"/>
        <dbReference type="ChEBI" id="CHEBI:58228"/>
        <dbReference type="EC" id="2.1.3.3"/>
    </reaction>
</comment>
<dbReference type="InterPro" id="IPR006131">
    <property type="entry name" value="Asp_carbamoyltransf_Asp/Orn-bd"/>
</dbReference>
<feature type="short sequence motif" description="GXSXG" evidence="8">
    <location>
        <begin position="46"/>
        <end position="50"/>
    </location>
</feature>
<feature type="binding site" evidence="6">
    <location>
        <position position="534"/>
    </location>
    <ligand>
        <name>L-ornithine</name>
        <dbReference type="ChEBI" id="CHEBI:46911"/>
    </ligand>
</feature>
<dbReference type="RefSeq" id="WP_132278432.1">
    <property type="nucleotide sequence ID" value="NZ_JAOBST010000044.1"/>
</dbReference>
<dbReference type="SUPFAM" id="SSF52151">
    <property type="entry name" value="FabD/lysophospholipase-like"/>
    <property type="match status" value="1"/>
</dbReference>
<comment type="function">
    <text evidence="1">Reversibly catalyzes the transfer of the carbamoyl group from carbamoyl phosphate (CP) to the N(epsilon) atom of ornithine (ORN) to produce L-citrulline.</text>
</comment>
<dbReference type="Pfam" id="PF00185">
    <property type="entry name" value="OTCace"/>
    <property type="match status" value="1"/>
</dbReference>
<comment type="caution">
    <text evidence="10">The sequence shown here is derived from an EMBL/GenBank/DDBJ whole genome shotgun (WGS) entry which is preliminary data.</text>
</comment>
<dbReference type="GO" id="GO:0016787">
    <property type="term" value="F:hydrolase activity"/>
    <property type="evidence" value="ECO:0007669"/>
    <property type="project" value="UniProtKB-UniRule"/>
</dbReference>
<sequence>MELKPIIDLTVEYGLVFDGGGARGAYQIGAWKALREAGVKLNAVAGTSVGALNGALVCMGNVEKAENIWSKMTFSNVMAVDDEWMERLFRKETTIREFLNEGWSRLKDGGIDITPLKKLIHESIDEKKIRKSSIEFCLLTFSVSDFKELDLSVEDIPEGMLEEFLLASAYLIGFKNERLHGKKYIDGGVINNVPLSSLVKRGYENIIEVRIYGPGREPRVKMPDTGVKYEIGPRVKLGSIIEFSGKRSRQNMMIGYYDAKRMLYGLEGFIYYVEQTHDGLYYEELMSGIKEIEKAEIAFALKISLGHSDKELFMGMLEAAAKLLHVPKYQIYTVDQLYDIVYSKYEILSDKLHLPRFVHILTGLREERKMNLKGRSFLTLKDFTPEEIMYLLDLAADLKEKKKEGITGNSLKGKNIALIFEKPSTRTRCAFTVGAADEGGNPTYLSGNEIQLGHKESIEDTARVLGRMFDGIEFRGFRQDHVEALAKYSGVPVWNGLTDDYHPTQILADLLTMREHFGYLKGLKFAYLGDGRNNMANSLMIGCAKVGVDFINVAPKALWPTDELTDLCRKYADESGASITITDDLDDVEGADVLYTDVWASMGEEDKAAERIEMLRPYQINKEMMARTKKDSTIFMHCLPAVKGKEVTEDVFEDEASVVFDEAENRLHTIKAVMVATLGNI</sequence>
<feature type="active site" description="Nucleophile" evidence="8">
    <location>
        <position position="48"/>
    </location>
</feature>
<feature type="domain" description="PNPLA" evidence="9">
    <location>
        <begin position="15"/>
        <end position="199"/>
    </location>
</feature>
<feature type="short sequence motif" description="DGA/G" evidence="8">
    <location>
        <begin position="186"/>
        <end position="188"/>
    </location>
</feature>
<reference evidence="10 11" key="1">
    <citation type="journal article" date="2016" name="Nat. Microbiol.">
        <title>The Mouse Intestinal Bacterial Collection (miBC) provides host-specific insight into cultured diversity and functional potential of the gut microbiota.</title>
        <authorList>
            <person name="Lagkouvardos I."/>
            <person name="Pukall R."/>
            <person name="Abt B."/>
            <person name="Foesel B.U."/>
            <person name="Meier-Kolthoff J.P."/>
            <person name="Kumar N."/>
            <person name="Bresciani A."/>
            <person name="Martinez I."/>
            <person name="Just S."/>
            <person name="Ziegler C."/>
            <person name="Brugiroux S."/>
            <person name="Garzetti D."/>
            <person name="Wenning M."/>
            <person name="Bui T.P."/>
            <person name="Wang J."/>
            <person name="Hugenholtz F."/>
            <person name="Plugge C.M."/>
            <person name="Peterson D.A."/>
            <person name="Hornef M.W."/>
            <person name="Baines J.F."/>
            <person name="Smidt H."/>
            <person name="Walter J."/>
            <person name="Kristiansen K."/>
            <person name="Nielsen H.B."/>
            <person name="Haller D."/>
            <person name="Overmann J."/>
            <person name="Stecher B."/>
            <person name="Clavel T."/>
        </authorList>
    </citation>
    <scope>NUCLEOTIDE SEQUENCE [LARGE SCALE GENOMIC DNA]</scope>
    <source>
        <strain evidence="10 11">DSM 28560</strain>
    </source>
</reference>